<dbReference type="AlphaFoldDB" id="A0A1C3WUU2"/>
<gene>
    <name evidence="2" type="ORF">GA0061099_1007368</name>
</gene>
<evidence type="ECO:0000313" key="3">
    <source>
        <dbReference type="Proteomes" id="UP000183174"/>
    </source>
</evidence>
<feature type="signal peptide" evidence="1">
    <location>
        <begin position="1"/>
        <end position="22"/>
    </location>
</feature>
<organism evidence="2 3">
    <name type="scientific">Bradyrhizobium yuanmingense</name>
    <dbReference type="NCBI Taxonomy" id="108015"/>
    <lineage>
        <taxon>Bacteria</taxon>
        <taxon>Pseudomonadati</taxon>
        <taxon>Pseudomonadota</taxon>
        <taxon>Alphaproteobacteria</taxon>
        <taxon>Hyphomicrobiales</taxon>
        <taxon>Nitrobacteraceae</taxon>
        <taxon>Bradyrhizobium</taxon>
    </lineage>
</organism>
<feature type="chain" id="PRO_5008685888" evidence="1">
    <location>
        <begin position="23"/>
        <end position="127"/>
    </location>
</feature>
<protein>
    <submittedName>
        <fullName evidence="2">Uncharacterized protein</fullName>
    </submittedName>
</protein>
<evidence type="ECO:0000313" key="2">
    <source>
        <dbReference type="EMBL" id="SCB43813.1"/>
    </source>
</evidence>
<dbReference type="EMBL" id="FMAE01000007">
    <property type="protein sequence ID" value="SCB43813.1"/>
    <property type="molecule type" value="Genomic_DNA"/>
</dbReference>
<reference evidence="2 3" key="1">
    <citation type="submission" date="2016-08" db="EMBL/GenBank/DDBJ databases">
        <authorList>
            <person name="Seilhamer J.J."/>
        </authorList>
    </citation>
    <scope>NUCLEOTIDE SEQUENCE [LARGE SCALE GENOMIC DNA]</scope>
    <source>
        <strain evidence="2 3">CCBAU 10071</strain>
    </source>
</reference>
<proteinExistence type="predicted"/>
<dbReference type="Proteomes" id="UP000183174">
    <property type="component" value="Unassembled WGS sequence"/>
</dbReference>
<keyword evidence="1" id="KW-0732">Signal</keyword>
<evidence type="ECO:0000256" key="1">
    <source>
        <dbReference type="SAM" id="SignalP"/>
    </source>
</evidence>
<sequence>MFVAIFAFVLQAALISVSQVKAAVGAMPMPSVTLSGSLHFHDQLAGHVHSHAGDDAEGHVHDGPDHDEDGASGVAWDMFGTSIASAQVGQLLSVFDVLGAMDLPLARAIVGVRPDGLVRPPSTFSIA</sequence>
<accession>A0A1C3WUU2</accession>
<dbReference type="RefSeq" id="WP_036006232.1">
    <property type="nucleotide sequence ID" value="NZ_FMAE01000007.1"/>
</dbReference>
<name>A0A1C3WUU2_9BRAD</name>